<sequence length="213" mass="23323">MAAMITVSAVTDPTADKPREGLRVLLIADTDPKLPGGLNAYIADQQVDIVITAGDLHAGMLTGIAEQPMAMGVYGNHCNGTYLDELGMMNLHRRRVEVTGITFVGVEGCVRYKDDPYDILYTQDEYRDIVAELPGADVLVTHCPPLGVNDHDDPAHTGIAALRDWVHRHQPSLIVHGHTYPDQPETRFGTAHVAYVRGARMLDLTPRRHGAVQ</sequence>
<dbReference type="InterPro" id="IPR029052">
    <property type="entry name" value="Metallo-depent_PP-like"/>
</dbReference>
<name>A0ABT7P3G8_MYCIT</name>
<dbReference type="Proteomes" id="UP001529272">
    <property type="component" value="Unassembled WGS sequence"/>
</dbReference>
<gene>
    <name evidence="2" type="ORF">QRB35_17580</name>
</gene>
<feature type="domain" description="Calcineurin-like phosphoesterase" evidence="1">
    <location>
        <begin position="39"/>
        <end position="179"/>
    </location>
</feature>
<dbReference type="PANTHER" id="PTHR12905:SF0">
    <property type="entry name" value="CALCINEURIN-LIKE PHOSPHOESTERASE DOMAIN-CONTAINING PROTEIN"/>
    <property type="match status" value="1"/>
</dbReference>
<dbReference type="Gene3D" id="3.60.21.10">
    <property type="match status" value="1"/>
</dbReference>
<dbReference type="Pfam" id="PF00149">
    <property type="entry name" value="Metallophos"/>
    <property type="match status" value="1"/>
</dbReference>
<evidence type="ECO:0000259" key="1">
    <source>
        <dbReference type="Pfam" id="PF00149"/>
    </source>
</evidence>
<evidence type="ECO:0000313" key="2">
    <source>
        <dbReference type="EMBL" id="MDM3927823.1"/>
    </source>
</evidence>
<keyword evidence="3" id="KW-1185">Reference proteome</keyword>
<organism evidence="2 3">
    <name type="scientific">Mycobacterium intracellulare subsp. chimaera</name>
    <dbReference type="NCBI Taxonomy" id="222805"/>
    <lineage>
        <taxon>Bacteria</taxon>
        <taxon>Bacillati</taxon>
        <taxon>Actinomycetota</taxon>
        <taxon>Actinomycetes</taxon>
        <taxon>Mycobacteriales</taxon>
        <taxon>Mycobacteriaceae</taxon>
        <taxon>Mycobacterium</taxon>
        <taxon>Mycobacterium avium complex (MAC)</taxon>
    </lineage>
</organism>
<protein>
    <submittedName>
        <fullName evidence="2">Metallophosphoesterase</fullName>
    </submittedName>
</protein>
<dbReference type="PANTHER" id="PTHR12905">
    <property type="entry name" value="METALLOPHOSPHOESTERASE"/>
    <property type="match status" value="1"/>
</dbReference>
<dbReference type="SUPFAM" id="SSF56300">
    <property type="entry name" value="Metallo-dependent phosphatases"/>
    <property type="match status" value="1"/>
</dbReference>
<evidence type="ECO:0000313" key="3">
    <source>
        <dbReference type="Proteomes" id="UP001529272"/>
    </source>
</evidence>
<dbReference type="InterPro" id="IPR004843">
    <property type="entry name" value="Calcineurin-like_PHP"/>
</dbReference>
<accession>A0ABT7P3G8</accession>
<dbReference type="RefSeq" id="WP_232527006.1">
    <property type="nucleotide sequence ID" value="NZ_CP012886.2"/>
</dbReference>
<comment type="caution">
    <text evidence="2">The sequence shown here is derived from an EMBL/GenBank/DDBJ whole genome shotgun (WGS) entry which is preliminary data.</text>
</comment>
<dbReference type="EMBL" id="JASZZX010000016">
    <property type="protein sequence ID" value="MDM3927823.1"/>
    <property type="molecule type" value="Genomic_DNA"/>
</dbReference>
<proteinExistence type="predicted"/>
<reference evidence="2" key="2">
    <citation type="submission" date="2023-06" db="EMBL/GenBank/DDBJ databases">
        <authorList>
            <person name="Spilker T."/>
        </authorList>
    </citation>
    <scope>NUCLEOTIDE SEQUENCE</scope>
    <source>
        <strain evidence="2">FLAC1071</strain>
    </source>
</reference>
<dbReference type="InterPro" id="IPR051693">
    <property type="entry name" value="UPF0046_metallophosphoest"/>
</dbReference>
<reference evidence="2" key="1">
    <citation type="submission" date="2023-06" db="EMBL/GenBank/DDBJ databases">
        <title>Itaconate inhibition of nontuberculous mycobacteria.</title>
        <authorList>
            <person name="Breen P."/>
            <person name="Zimbric M."/>
            <person name="Caverly L."/>
        </authorList>
    </citation>
    <scope>NUCLEOTIDE SEQUENCE</scope>
    <source>
        <strain evidence="2">FLAC1071</strain>
    </source>
</reference>